<proteinExistence type="predicted"/>
<dbReference type="Proteomes" id="UP001642406">
    <property type="component" value="Unassembled WGS sequence"/>
</dbReference>
<reference evidence="2 3" key="1">
    <citation type="submission" date="2024-01" db="EMBL/GenBank/DDBJ databases">
        <authorList>
            <person name="Allen C."/>
            <person name="Tagirdzhanova G."/>
        </authorList>
    </citation>
    <scope>NUCLEOTIDE SEQUENCE [LARGE SCALE GENOMIC DNA]</scope>
</reference>
<accession>A0ABP0BH00</accession>
<dbReference type="EMBL" id="CAWUHC010000023">
    <property type="protein sequence ID" value="CAK7218405.1"/>
    <property type="molecule type" value="Genomic_DNA"/>
</dbReference>
<keyword evidence="3" id="KW-1185">Reference proteome</keyword>
<dbReference type="Gene3D" id="2.60.420.10">
    <property type="entry name" value="Maltose phosphorylase, domain 3"/>
    <property type="match status" value="1"/>
</dbReference>
<gene>
    <name evidence="2" type="ORF">SBRCBS47491_003498</name>
</gene>
<comment type="caution">
    <text evidence="2">The sequence shown here is derived from an EMBL/GenBank/DDBJ whole genome shotgun (WGS) entry which is preliminary data.</text>
</comment>
<dbReference type="SUPFAM" id="SSF48208">
    <property type="entry name" value="Six-hairpin glycosidases"/>
    <property type="match status" value="1"/>
</dbReference>
<name>A0ABP0BH00_9PEZI</name>
<evidence type="ECO:0000259" key="1">
    <source>
        <dbReference type="Pfam" id="PF17389"/>
    </source>
</evidence>
<dbReference type="Pfam" id="PF17389">
    <property type="entry name" value="Bac_rhamnosid6H"/>
    <property type="match status" value="1"/>
</dbReference>
<protein>
    <recommendedName>
        <fullName evidence="1">Alpha-L-rhamnosidase six-hairpin glycosidase domain-containing protein</fullName>
    </recommendedName>
</protein>
<organism evidence="2 3">
    <name type="scientific">Sporothrix bragantina</name>
    <dbReference type="NCBI Taxonomy" id="671064"/>
    <lineage>
        <taxon>Eukaryota</taxon>
        <taxon>Fungi</taxon>
        <taxon>Dikarya</taxon>
        <taxon>Ascomycota</taxon>
        <taxon>Pezizomycotina</taxon>
        <taxon>Sordariomycetes</taxon>
        <taxon>Sordariomycetidae</taxon>
        <taxon>Ophiostomatales</taxon>
        <taxon>Ophiostomataceae</taxon>
        <taxon>Sporothrix</taxon>
    </lineage>
</organism>
<dbReference type="InterPro" id="IPR008928">
    <property type="entry name" value="6-hairpin_glycosidase_sf"/>
</dbReference>
<dbReference type="InterPro" id="IPR012341">
    <property type="entry name" value="6hp_glycosidase-like_sf"/>
</dbReference>
<evidence type="ECO:0000313" key="2">
    <source>
        <dbReference type="EMBL" id="CAK7218405.1"/>
    </source>
</evidence>
<dbReference type="PANTHER" id="PTHR34987">
    <property type="entry name" value="C, PUTATIVE (AFU_ORTHOLOGUE AFUA_3G02880)-RELATED"/>
    <property type="match status" value="1"/>
</dbReference>
<dbReference type="Gene3D" id="2.60.120.260">
    <property type="entry name" value="Galactose-binding domain-like"/>
    <property type="match status" value="1"/>
</dbReference>
<evidence type="ECO:0000313" key="3">
    <source>
        <dbReference type="Proteomes" id="UP001642406"/>
    </source>
</evidence>
<dbReference type="InterPro" id="IPR035396">
    <property type="entry name" value="Bac_rhamnosid6H"/>
</dbReference>
<sequence length="834" mass="94011">MSATFDRTWIWHPAFPEHQLDTAGLLVHFRRQFTVDGEIPACLKIHISADTKYKLYVNHHLVSFGPVKGDQSLWFYDEVDIAPYLQRGSNFVGVHVLRLFCATQFAPSFPRLASGGLYVTVPEDRTYSEHLSSSPLWEAAIDPFVTLRVNEPEDSFLHIYEAHRRQDADCPLDWRPAKILEYKNSTGNAPPWNLSPRLIPPHRVKTTGFAEIHNVQSDLAAEAWRSLLLADRNAEGARPGLRLPPGSRHRFELEIAAHTTAFLGARFLRPRDGGGSSIRLTYAESYEDEPDLYKGERRKAHRRDRTKQLIGPHDFYELQGQTVYPGPQYLEDETRQEAFVPFHYRTFRFIEVEINVGAASELVFQGIDVDAVHYPLDVQATIAAAPATDVVDALWTTSLRTLANCMHDCYEDCPFYEQLQYAMDTRSSALFTYCVAGDDRLARQAIVQLYYSFQPSTGLTASRAPSHRRQVIPHFSLYWICMLGDHWDYFGDARFLAPFAGVIDAILSYFALRVDAELQLVRSDVRRPGIWNYIDWTDAWKPYGSPPVCERTGFSTFTNQMYAHTLNVAARVVGDTLGRHAVASEYRQRAQNITAAVQKHCFDGVFFTDSLASAQADEAPAPPRSQHCQVWAVLSGAVQGRAAQELLRQTMHRTAAGEFVQGSIAMSFYILRALSMAGGSVYDDHFHTIWKAPWLAQLAMGVTTWVEDDIAQRSDCHAWGSVPLYEFVAEVAGVQPAAPGWATIQVRPRLQLYAEFNARVPMRMVDGKTVGLVHVSWKRETRGTGVGSDVRVRIKVEMQDDAARSSVPLYIYLPGQEMITVEGNGRETCFSTSV</sequence>
<dbReference type="PANTHER" id="PTHR34987:SF2">
    <property type="entry name" value="B, PUTATIVE (AFU_ORTHOLOGUE AFUA_7G05040)-RELATED"/>
    <property type="match status" value="1"/>
</dbReference>
<dbReference type="Gene3D" id="1.50.10.10">
    <property type="match status" value="1"/>
</dbReference>
<feature type="domain" description="Alpha-L-rhamnosidase six-hairpin glycosidase" evidence="1">
    <location>
        <begin position="389"/>
        <end position="721"/>
    </location>
</feature>